<sequence length="263" mass="29408">IGSASEELAEERMKNVGSLVSIIMPVYNGETFVAEAIESVVAQTYPHWELIVVDDGSTDGTACIVAAFNDPRIRYTYQENRGQAAALNRGLDLAQGDYVTTLDADDWLTPNSLADRAIYLDQHLEFGAVYGDGYYCDASGEPLLRFSEYRPDNVVGDIYEMLIVADILGSDAVVMIRRHVLDQHQLRYDESIVWCQDRDFCIRVAEKATFGFADSITYRYRLHGTNMTLTMPEGRCLESVIRTKLKVLESPRFATVSTSQSCA</sequence>
<feature type="domain" description="Glycosyltransferase 2-like" evidence="1">
    <location>
        <begin position="21"/>
        <end position="123"/>
    </location>
</feature>
<comment type="caution">
    <text evidence="2">The sequence shown here is derived from an EMBL/GenBank/DDBJ whole genome shotgun (WGS) entry which is preliminary data.</text>
</comment>
<dbReference type="PANTHER" id="PTHR43685">
    <property type="entry name" value="GLYCOSYLTRANSFERASE"/>
    <property type="match status" value="1"/>
</dbReference>
<gene>
    <name evidence="2" type="ORF">S01H1_46006</name>
</gene>
<evidence type="ECO:0000259" key="1">
    <source>
        <dbReference type="Pfam" id="PF00535"/>
    </source>
</evidence>
<dbReference type="PANTHER" id="PTHR43685:SF2">
    <property type="entry name" value="GLYCOSYLTRANSFERASE 2-LIKE DOMAIN-CONTAINING PROTEIN"/>
    <property type="match status" value="1"/>
</dbReference>
<proteinExistence type="predicted"/>
<feature type="non-terminal residue" evidence="2">
    <location>
        <position position="263"/>
    </location>
</feature>
<name>X0VVF2_9ZZZZ</name>
<evidence type="ECO:0000313" key="2">
    <source>
        <dbReference type="EMBL" id="GAG04486.1"/>
    </source>
</evidence>
<dbReference type="CDD" id="cd00761">
    <property type="entry name" value="Glyco_tranf_GTA_type"/>
    <property type="match status" value="1"/>
</dbReference>
<reference evidence="2" key="1">
    <citation type="journal article" date="2014" name="Front. Microbiol.">
        <title>High frequency of phylogenetically diverse reductive dehalogenase-homologous genes in deep subseafloor sedimentary metagenomes.</title>
        <authorList>
            <person name="Kawai M."/>
            <person name="Futagami T."/>
            <person name="Toyoda A."/>
            <person name="Takaki Y."/>
            <person name="Nishi S."/>
            <person name="Hori S."/>
            <person name="Arai W."/>
            <person name="Tsubouchi T."/>
            <person name="Morono Y."/>
            <person name="Uchiyama I."/>
            <person name="Ito T."/>
            <person name="Fujiyama A."/>
            <person name="Inagaki F."/>
            <person name="Takami H."/>
        </authorList>
    </citation>
    <scope>NUCLEOTIDE SEQUENCE</scope>
    <source>
        <strain evidence="2">Expedition CK06-06</strain>
    </source>
</reference>
<feature type="non-terminal residue" evidence="2">
    <location>
        <position position="1"/>
    </location>
</feature>
<dbReference type="InterPro" id="IPR050834">
    <property type="entry name" value="Glycosyltransf_2"/>
</dbReference>
<dbReference type="AlphaFoldDB" id="X0VVF2"/>
<protein>
    <recommendedName>
        <fullName evidence="1">Glycosyltransferase 2-like domain-containing protein</fullName>
    </recommendedName>
</protein>
<dbReference type="Gene3D" id="3.90.550.10">
    <property type="entry name" value="Spore Coat Polysaccharide Biosynthesis Protein SpsA, Chain A"/>
    <property type="match status" value="1"/>
</dbReference>
<dbReference type="SUPFAM" id="SSF53448">
    <property type="entry name" value="Nucleotide-diphospho-sugar transferases"/>
    <property type="match status" value="1"/>
</dbReference>
<accession>X0VVF2</accession>
<dbReference type="EMBL" id="BARS01029436">
    <property type="protein sequence ID" value="GAG04486.1"/>
    <property type="molecule type" value="Genomic_DNA"/>
</dbReference>
<dbReference type="Pfam" id="PF00535">
    <property type="entry name" value="Glycos_transf_2"/>
    <property type="match status" value="1"/>
</dbReference>
<dbReference type="InterPro" id="IPR029044">
    <property type="entry name" value="Nucleotide-diphossugar_trans"/>
</dbReference>
<organism evidence="2">
    <name type="scientific">marine sediment metagenome</name>
    <dbReference type="NCBI Taxonomy" id="412755"/>
    <lineage>
        <taxon>unclassified sequences</taxon>
        <taxon>metagenomes</taxon>
        <taxon>ecological metagenomes</taxon>
    </lineage>
</organism>
<dbReference type="InterPro" id="IPR001173">
    <property type="entry name" value="Glyco_trans_2-like"/>
</dbReference>